<dbReference type="RefSeq" id="XP_060042513.1">
    <property type="nucleotide sequence ID" value="XM_060186530.1"/>
</dbReference>
<feature type="domain" description="Fibronectin type-III" evidence="14">
    <location>
        <begin position="829"/>
        <end position="918"/>
    </location>
</feature>
<evidence type="ECO:0000256" key="5">
    <source>
        <dbReference type="ARBA" id="ARBA00022912"/>
    </source>
</evidence>
<sequence>MPGASGGLGGWGCLLLLGLCSWTAARAESPNPIRNLRADGQTNSSITLSWEPPEDTDPQGYTYWVQWTGAGGSSENTSTADPSCLVGGLAAASSYVFFVWPEKNGVSGVRVNGTFSTAPNPVRRIKVVTQTPSSITLSWAALEDQGNVIYWVQWTAPGRNPENGSTPQTRFTLDGLEPGTLYHLSVWVEKNGVSSSRENLTAATAPNPIRNLRADGQTNSSITLSWEPPEDTDPQGYTYWVQWTGAGGSSENTSTADPSCLVGGLAAASSYVFFVWPEKNGVSGDRVNDTFSTAPSPIRNLRADGQTNSSITLSWEPPEDTDPQGYTYWVQWTGAGGSSENTSTADPSCLVGGLAAASSYVFFVWPEKNGVSGVRVNGTFSTAPSPIRNLRADGQTNSSITLSWEPPEDTDPQGYTYWVQWTGAGGSSENTSTADPSCLVGGLAAASSYVFFVWPEKNGVSGDRVNDTFSTAPSPIRNLRADGQTNSSITLSWEPPEDTDPQGYTYWVQWTGAGGSSENTSTADPSCLVGGLAAASSYVFFVWPEKNGVSGDRVNDTFSTAPSPIRNLRADGQTNSSITLSWEPPEDTDPQGYTYWVQWTGAGGSSENTSTADPSCLVGGLAAASSYVFFVWPEKNGVSGDRVKLTASTAPSPVRSLKVDTQTTSSITLSWAAPEDQGNYTYWVQWTAAGGNPESRSTAQTTYIVEGLDPGTVCHLSVWVEKNGVISSRENLTAATAPSPIRNLRADGQTNSSITLSWEPPEDTDPQGYIYWVQWTGAGGSSENTSTADPSCLVGGLAAASSYVFFVWPEKNGVSGDRVNDTFSTAPNPIRNLRADGQTNSSITLSWEPPEDTDPQGYTYWVQWTGAGGSSENTSTADPSCLVGGLAAASSYVFFVWPEKNGVSGDRVNDTFSTAPSPVRSLKVDTQTTSSITLSWAAPEDQGNYTYWVQWTAAGGNPESRSTAQTTYIVERLDPGTLYLFSVCAEQNGVRGSWQPLNISTAPNAVLSLKNETQTNDSVTLWWEAPSDPRSGDYTYQLRWGPGGQESQAQTKGTSYRVGALTPGTLYNFSVWAEVNEVASSSQQLWASTAPVPVIITSCTSTSGGYGVVLTWPCPLGGSEAFRLEVGGQQSSWDGSSCRTDASAAMSAIMWGLQPARSYPATVTTFWDGLAALSAPVTCHTDSAGVIAGSIVGVLLLLLLVGLLLFFLKKRKQSEKQPAPASMQVYSFPLDMPVEDFAEHVKENEKNSNYGFAVEYQQLALEDPSHPQTVASAPENSAKNRYRNVLPYDWSRVALQPLLGEPGSDYINASFIPGLCSPREFIATQGPLPQTVGDFWRLVWEQQSRTLVMLTSCTESGRVKCEHYWPLDAQPCTHGLLQVSLEGEEVAENWTVRDLRLRHLQEGRTLSVRQFHYTTWPDHGVPHSPDPLLAFQKMFRQHLAQNARQGPPILHCSAGVGRTGTLIALDVLLQQLERDGVLGPFSFVRRMRDSRPLMVQTESQYVFLHQCLLSALQSLPRGPTQEPTYENLPREEVPSPAQEPTYENLPREEVPSPTQEPTYENLPREEVPSPAQEPTYKLLWYKDEDVAPLQAPQSEA</sequence>
<name>A0ABM3X110_ERIEU</name>
<dbReference type="PANTHER" id="PTHR46957:SF10">
    <property type="entry name" value="PROTEIN TYROSINE PHOSPHATASE, RECEPTOR TYPE, H"/>
    <property type="match status" value="1"/>
</dbReference>
<feature type="chain" id="PRO_5046966977" evidence="11">
    <location>
        <begin position="28"/>
        <end position="1596"/>
    </location>
</feature>
<evidence type="ECO:0000259" key="14">
    <source>
        <dbReference type="PROSITE" id="PS50853"/>
    </source>
</evidence>
<proteinExistence type="predicted"/>
<dbReference type="CDD" id="cd00063">
    <property type="entry name" value="FN3"/>
    <property type="match status" value="12"/>
</dbReference>
<keyword evidence="3 11" id="KW-0732">Signal</keyword>
<dbReference type="PRINTS" id="PR00700">
    <property type="entry name" value="PRTYPHPHTASE"/>
</dbReference>
<evidence type="ECO:0000256" key="2">
    <source>
        <dbReference type="ARBA" id="ARBA00022692"/>
    </source>
</evidence>
<evidence type="ECO:0000313" key="16">
    <source>
        <dbReference type="RefSeq" id="XP_060042513.1"/>
    </source>
</evidence>
<dbReference type="PANTHER" id="PTHR46957">
    <property type="entry name" value="CYTOKINE RECEPTOR"/>
    <property type="match status" value="1"/>
</dbReference>
<evidence type="ECO:0000256" key="9">
    <source>
        <dbReference type="SAM" id="MobiDB-lite"/>
    </source>
</evidence>
<dbReference type="InterPro" id="IPR000242">
    <property type="entry name" value="PTP_cat"/>
</dbReference>
<dbReference type="SMART" id="SM00060">
    <property type="entry name" value="FN3"/>
    <property type="match status" value="13"/>
</dbReference>
<evidence type="ECO:0000256" key="10">
    <source>
        <dbReference type="SAM" id="Phobius"/>
    </source>
</evidence>
<dbReference type="SUPFAM" id="SSF52799">
    <property type="entry name" value="(Phosphotyrosine protein) phosphatases II"/>
    <property type="match status" value="1"/>
</dbReference>
<dbReference type="Gene3D" id="2.60.40.10">
    <property type="entry name" value="Immunoglobulins"/>
    <property type="match status" value="12"/>
</dbReference>
<dbReference type="InterPro" id="IPR013783">
    <property type="entry name" value="Ig-like_fold"/>
</dbReference>
<keyword evidence="7 10" id="KW-0472">Membrane</keyword>
<feature type="domain" description="Fibronectin type-III" evidence="14">
    <location>
        <begin position="654"/>
        <end position="739"/>
    </location>
</feature>
<keyword evidence="4" id="KW-0378">Hydrolase</keyword>
<feature type="domain" description="Fibronectin type-III" evidence="14">
    <location>
        <begin position="1005"/>
        <end position="1092"/>
    </location>
</feature>
<keyword evidence="6 10" id="KW-1133">Transmembrane helix</keyword>
<feature type="domain" description="Fibronectin type-III" evidence="14">
    <location>
        <begin position="564"/>
        <end position="653"/>
    </location>
</feature>
<dbReference type="InterPro" id="IPR000387">
    <property type="entry name" value="Tyr_Pase_dom"/>
</dbReference>
<comment type="subcellular location">
    <subcellularLocation>
        <location evidence="1">Membrane</location>
        <topology evidence="1">Single-pass membrane protein</topology>
    </subcellularLocation>
</comment>
<keyword evidence="8" id="KW-0325">Glycoprotein</keyword>
<dbReference type="Pfam" id="PF00041">
    <property type="entry name" value="fn3"/>
    <property type="match status" value="8"/>
</dbReference>
<keyword evidence="2 10" id="KW-0812">Transmembrane</keyword>
<gene>
    <name evidence="16" type="primary">PTPRH</name>
</gene>
<reference evidence="16" key="2">
    <citation type="submission" date="2025-08" db="UniProtKB">
        <authorList>
            <consortium name="RefSeq"/>
        </authorList>
    </citation>
    <scope>IDENTIFICATION</scope>
</reference>
<feature type="domain" description="Fibronectin type-III" evidence="14">
    <location>
        <begin position="32"/>
        <end position="121"/>
    </location>
</feature>
<feature type="domain" description="Fibronectin type-III" evidence="14">
    <location>
        <begin position="477"/>
        <end position="563"/>
    </location>
</feature>
<evidence type="ECO:0000256" key="8">
    <source>
        <dbReference type="ARBA" id="ARBA00023180"/>
    </source>
</evidence>
<dbReference type="InterPro" id="IPR050713">
    <property type="entry name" value="RTP_Phos/Ushers"/>
</dbReference>
<dbReference type="PROSITE" id="PS50055">
    <property type="entry name" value="TYR_PHOSPHATASE_PTP"/>
    <property type="match status" value="1"/>
</dbReference>
<feature type="domain" description="Fibronectin type-III" evidence="14">
    <location>
        <begin position="386"/>
        <end position="475"/>
    </location>
</feature>
<dbReference type="PROSITE" id="PS00383">
    <property type="entry name" value="TYR_PHOSPHATASE_1"/>
    <property type="match status" value="1"/>
</dbReference>
<dbReference type="InterPro" id="IPR003961">
    <property type="entry name" value="FN3_dom"/>
</dbReference>
<protein>
    <submittedName>
        <fullName evidence="16">Receptor-type tyrosine-protein phosphatase H</fullName>
    </submittedName>
</protein>
<feature type="domain" description="Tyrosine specific protein phosphatases" evidence="13">
    <location>
        <begin position="1429"/>
        <end position="1502"/>
    </location>
</feature>
<evidence type="ECO:0000256" key="7">
    <source>
        <dbReference type="ARBA" id="ARBA00023136"/>
    </source>
</evidence>
<evidence type="ECO:0000313" key="15">
    <source>
        <dbReference type="Proteomes" id="UP001652624"/>
    </source>
</evidence>
<dbReference type="InterPro" id="IPR036116">
    <property type="entry name" value="FN3_sf"/>
</dbReference>
<dbReference type="InterPro" id="IPR029021">
    <property type="entry name" value="Prot-tyrosine_phosphatase-like"/>
</dbReference>
<keyword evidence="16" id="KW-0675">Receptor</keyword>
<dbReference type="GeneID" id="103124481"/>
<dbReference type="SMART" id="SM00194">
    <property type="entry name" value="PTPc"/>
    <property type="match status" value="1"/>
</dbReference>
<dbReference type="InterPro" id="IPR003595">
    <property type="entry name" value="Tyr_Pase_cat"/>
</dbReference>
<evidence type="ECO:0000259" key="13">
    <source>
        <dbReference type="PROSITE" id="PS50056"/>
    </source>
</evidence>
<evidence type="ECO:0000259" key="12">
    <source>
        <dbReference type="PROSITE" id="PS50055"/>
    </source>
</evidence>
<feature type="domain" description="Tyrosine-protein phosphatase" evidence="12">
    <location>
        <begin position="1252"/>
        <end position="1511"/>
    </location>
</feature>
<evidence type="ECO:0000256" key="11">
    <source>
        <dbReference type="SAM" id="SignalP"/>
    </source>
</evidence>
<dbReference type="SMART" id="SM00404">
    <property type="entry name" value="PTPc_motif"/>
    <property type="match status" value="1"/>
</dbReference>
<feature type="signal peptide" evidence="11">
    <location>
        <begin position="1"/>
        <end position="27"/>
    </location>
</feature>
<evidence type="ECO:0000256" key="1">
    <source>
        <dbReference type="ARBA" id="ARBA00004167"/>
    </source>
</evidence>
<accession>A0ABM3X110</accession>
<reference evidence="15" key="1">
    <citation type="submission" date="2025-05" db="UniProtKB">
        <authorList>
            <consortium name="RefSeq"/>
        </authorList>
    </citation>
    <scope>NUCLEOTIDE SEQUENCE [LARGE SCALE GENOMIC DNA]</scope>
</reference>
<feature type="transmembrane region" description="Helical" evidence="10">
    <location>
        <begin position="1186"/>
        <end position="1208"/>
    </location>
</feature>
<keyword evidence="15" id="KW-1185">Reference proteome</keyword>
<dbReference type="Gene3D" id="3.90.190.10">
    <property type="entry name" value="Protein tyrosine phosphatase superfamily"/>
    <property type="match status" value="1"/>
</dbReference>
<dbReference type="Pfam" id="PF00102">
    <property type="entry name" value="Y_phosphatase"/>
    <property type="match status" value="1"/>
</dbReference>
<dbReference type="Proteomes" id="UP001652624">
    <property type="component" value="Chromosome 2"/>
</dbReference>
<evidence type="ECO:0000256" key="4">
    <source>
        <dbReference type="ARBA" id="ARBA00022801"/>
    </source>
</evidence>
<feature type="domain" description="Fibronectin type-III" evidence="14">
    <location>
        <begin position="919"/>
        <end position="1004"/>
    </location>
</feature>
<feature type="region of interest" description="Disordered" evidence="9">
    <location>
        <begin position="1515"/>
        <end position="1579"/>
    </location>
</feature>
<feature type="domain" description="Fibronectin type-III" evidence="14">
    <location>
        <begin position="299"/>
        <end position="385"/>
    </location>
</feature>
<dbReference type="InterPro" id="IPR016130">
    <property type="entry name" value="Tyr_Pase_AS"/>
</dbReference>
<feature type="domain" description="Fibronectin type-III" evidence="14">
    <location>
        <begin position="122"/>
        <end position="207"/>
    </location>
</feature>
<evidence type="ECO:0000256" key="3">
    <source>
        <dbReference type="ARBA" id="ARBA00022729"/>
    </source>
</evidence>
<dbReference type="PROSITE" id="PS50853">
    <property type="entry name" value="FN3"/>
    <property type="match status" value="12"/>
</dbReference>
<feature type="domain" description="Fibronectin type-III" evidence="14">
    <location>
        <begin position="208"/>
        <end position="297"/>
    </location>
</feature>
<organism evidence="15 16">
    <name type="scientific">Erinaceus europaeus</name>
    <name type="common">Western European hedgehog</name>
    <dbReference type="NCBI Taxonomy" id="9365"/>
    <lineage>
        <taxon>Eukaryota</taxon>
        <taxon>Metazoa</taxon>
        <taxon>Chordata</taxon>
        <taxon>Craniata</taxon>
        <taxon>Vertebrata</taxon>
        <taxon>Euteleostomi</taxon>
        <taxon>Mammalia</taxon>
        <taxon>Eutheria</taxon>
        <taxon>Laurasiatheria</taxon>
        <taxon>Eulipotyphla</taxon>
        <taxon>Erinaceidae</taxon>
        <taxon>Erinaceinae</taxon>
        <taxon>Erinaceus</taxon>
    </lineage>
</organism>
<dbReference type="SUPFAM" id="SSF49265">
    <property type="entry name" value="Fibronectin type III"/>
    <property type="match status" value="7"/>
</dbReference>
<keyword evidence="5" id="KW-0904">Protein phosphatase</keyword>
<evidence type="ECO:0000256" key="6">
    <source>
        <dbReference type="ARBA" id="ARBA00022989"/>
    </source>
</evidence>
<feature type="domain" description="Fibronectin type-III" evidence="14">
    <location>
        <begin position="740"/>
        <end position="828"/>
    </location>
</feature>
<dbReference type="PROSITE" id="PS50056">
    <property type="entry name" value="TYR_PHOSPHATASE_2"/>
    <property type="match status" value="1"/>
</dbReference>